<dbReference type="PROSITE" id="PS50887">
    <property type="entry name" value="GGDEF"/>
    <property type="match status" value="1"/>
</dbReference>
<dbReference type="InterPro" id="IPR000014">
    <property type="entry name" value="PAS"/>
</dbReference>
<dbReference type="Pfam" id="PF00990">
    <property type="entry name" value="GGDEF"/>
    <property type="match status" value="1"/>
</dbReference>
<dbReference type="InterPro" id="IPR035919">
    <property type="entry name" value="EAL_sf"/>
</dbReference>
<dbReference type="Proteomes" id="UP000056322">
    <property type="component" value="Chromosome 1"/>
</dbReference>
<dbReference type="NCBIfam" id="TIGR00254">
    <property type="entry name" value="GGDEF"/>
    <property type="match status" value="1"/>
</dbReference>
<dbReference type="PROSITE" id="PS50112">
    <property type="entry name" value="PAS"/>
    <property type="match status" value="1"/>
</dbReference>
<dbReference type="PANTHER" id="PTHR44757">
    <property type="entry name" value="DIGUANYLATE CYCLASE DGCP"/>
    <property type="match status" value="1"/>
</dbReference>
<feature type="domain" description="GGDEF" evidence="5">
    <location>
        <begin position="376"/>
        <end position="514"/>
    </location>
</feature>
<dbReference type="STRING" id="1581680.BN1209_0754"/>
<evidence type="ECO:0000256" key="1">
    <source>
        <dbReference type="SAM" id="Phobius"/>
    </source>
</evidence>
<dbReference type="GO" id="GO:0003824">
    <property type="term" value="F:catalytic activity"/>
    <property type="evidence" value="ECO:0007669"/>
    <property type="project" value="UniProtKB-ARBA"/>
</dbReference>
<dbReference type="AlphaFoldDB" id="A0A0B7IZF3"/>
<evidence type="ECO:0000313" key="6">
    <source>
        <dbReference type="EMBL" id="CEN55797.1"/>
    </source>
</evidence>
<dbReference type="InterPro" id="IPR000700">
    <property type="entry name" value="PAS-assoc_C"/>
</dbReference>
<dbReference type="CDD" id="cd01949">
    <property type="entry name" value="GGDEF"/>
    <property type="match status" value="1"/>
</dbReference>
<dbReference type="NCBIfam" id="TIGR00229">
    <property type="entry name" value="sensory_box"/>
    <property type="match status" value="1"/>
</dbReference>
<name>A0A0B7IZF3_9PROT</name>
<dbReference type="Pfam" id="PF00989">
    <property type="entry name" value="PAS"/>
    <property type="match status" value="1"/>
</dbReference>
<dbReference type="PROSITE" id="PS50113">
    <property type="entry name" value="PAC"/>
    <property type="match status" value="1"/>
</dbReference>
<gene>
    <name evidence="6" type="ORF">BN1209_0754</name>
</gene>
<sequence length="775" mass="86141">MHQEKKDSLNTTDKVSNTPEIINLEIVDLIVANSTKSMLISCIIAALLIYLQADVSNIQNITIWAVILATVHLIKKMVAAFYSEKTDSQRSTAKQLFYFRLLALICGASWGISSFFFFHPSDYLHQAFLAMSLAGICGGAIVVNALDRYTSLAFVSGLMVFFLPPYFMSGDIFSISIVLMFVTFVLYITLAGLNLASTLHDNIALRMHSIESKKAINALAQRQKLHFDNTPLAVIEWDYAFNVTSWNASASKMFGYRPEEALGQHIKFIIPPSQQNALSTSIYQLLSGSGGHHVRNQNIRKDGKIIYCEWFNTTLRDASGNVVGIASLVQDETAYKKAQDEIERLAYYDTLTNLPNRRLLVDRLNQSLKACKRIKSCVGVMFMDLDNFKTLNDTKGHAIGDLLLQKVAKRLQLAVRSHDTVARIGGDEFVIILDNLGKDIETAKLAIRLVGEKLLKEINRPFTLQDYEHYCTPSIGIYTYAGESVGADEVLKRADAAMYQIKQSGRNNIKFYDDSMQPVLDLISNLKNDLNFALAHAQLEIHYQMQVGLNEKVIGAEALLRWNHPELGSISPTKFIPLAEETGLIIPIGTWVLKQACQQLYKWSESSNTSHLRLSVNVSALQFAQADFVTQVEDALKISNCNPRQLMLELTESLVMRNINEVVEKMSALKSIGVMLSLDDFGMGYSSLSVLKQLPLDELKIDQSFVADAVESADSALIIQTIISMGGNLGFDVIAEGVANQAQEKLLRKAGCKMYQGFLFGKPSNIGTFEIALAA</sequence>
<dbReference type="CDD" id="cd01948">
    <property type="entry name" value="EAL"/>
    <property type="match status" value="1"/>
</dbReference>
<evidence type="ECO:0000259" key="2">
    <source>
        <dbReference type="PROSITE" id="PS50112"/>
    </source>
</evidence>
<dbReference type="PROSITE" id="PS50883">
    <property type="entry name" value="EAL"/>
    <property type="match status" value="1"/>
</dbReference>
<dbReference type="Pfam" id="PF00563">
    <property type="entry name" value="EAL"/>
    <property type="match status" value="1"/>
</dbReference>
<reference evidence="7" key="1">
    <citation type="submission" date="2014-12" db="EMBL/GenBank/DDBJ databases">
        <authorList>
            <person name="Salcher M.M."/>
        </authorList>
    </citation>
    <scope>NUCLEOTIDE SEQUENCE [LARGE SCALE GENOMIC DNA]</scope>
    <source>
        <strain evidence="7">MMS-10A-171</strain>
    </source>
</reference>
<dbReference type="InterPro" id="IPR029787">
    <property type="entry name" value="Nucleotide_cyclase"/>
</dbReference>
<dbReference type="Gene3D" id="3.20.20.450">
    <property type="entry name" value="EAL domain"/>
    <property type="match status" value="1"/>
</dbReference>
<keyword evidence="1" id="KW-0812">Transmembrane</keyword>
<dbReference type="Gene3D" id="3.30.70.270">
    <property type="match status" value="1"/>
</dbReference>
<feature type="domain" description="EAL" evidence="4">
    <location>
        <begin position="523"/>
        <end position="775"/>
    </location>
</feature>
<dbReference type="SUPFAM" id="SSF141868">
    <property type="entry name" value="EAL domain-like"/>
    <property type="match status" value="1"/>
</dbReference>
<dbReference type="EMBL" id="LN794158">
    <property type="protein sequence ID" value="CEN55797.1"/>
    <property type="molecule type" value="Genomic_DNA"/>
</dbReference>
<feature type="transmembrane region" description="Helical" evidence="1">
    <location>
        <begin position="29"/>
        <end position="51"/>
    </location>
</feature>
<dbReference type="FunFam" id="3.30.70.270:FF:000001">
    <property type="entry name" value="Diguanylate cyclase domain protein"/>
    <property type="match status" value="1"/>
</dbReference>
<feature type="transmembrane region" description="Helical" evidence="1">
    <location>
        <begin position="96"/>
        <end position="117"/>
    </location>
</feature>
<proteinExistence type="predicted"/>
<protein>
    <submittedName>
        <fullName evidence="6">Diguanylate cyclase/phosphodiesterase with PAS/PAC sensor(S)</fullName>
    </submittedName>
</protein>
<evidence type="ECO:0000313" key="7">
    <source>
        <dbReference type="Proteomes" id="UP000056322"/>
    </source>
</evidence>
<dbReference type="InterPro" id="IPR035965">
    <property type="entry name" value="PAS-like_dom_sf"/>
</dbReference>
<dbReference type="InterPro" id="IPR013767">
    <property type="entry name" value="PAS_fold"/>
</dbReference>
<evidence type="ECO:0000259" key="4">
    <source>
        <dbReference type="PROSITE" id="PS50883"/>
    </source>
</evidence>
<dbReference type="InterPro" id="IPR000160">
    <property type="entry name" value="GGDEF_dom"/>
</dbReference>
<feature type="transmembrane region" description="Helical" evidence="1">
    <location>
        <begin position="57"/>
        <end position="75"/>
    </location>
</feature>
<dbReference type="SUPFAM" id="SSF55785">
    <property type="entry name" value="PYP-like sensor domain (PAS domain)"/>
    <property type="match status" value="1"/>
</dbReference>
<evidence type="ECO:0000259" key="5">
    <source>
        <dbReference type="PROSITE" id="PS50887"/>
    </source>
</evidence>
<dbReference type="SMART" id="SM00052">
    <property type="entry name" value="EAL"/>
    <property type="match status" value="1"/>
</dbReference>
<feature type="transmembrane region" description="Helical" evidence="1">
    <location>
        <begin position="173"/>
        <end position="196"/>
    </location>
</feature>
<dbReference type="RefSeq" id="WP_045751018.1">
    <property type="nucleotide sequence ID" value="NZ_LN794158.1"/>
</dbReference>
<dbReference type="CDD" id="cd00130">
    <property type="entry name" value="PAS"/>
    <property type="match status" value="1"/>
</dbReference>
<dbReference type="SUPFAM" id="SSF55073">
    <property type="entry name" value="Nucleotide cyclase"/>
    <property type="match status" value="1"/>
</dbReference>
<dbReference type="InterPro" id="IPR052155">
    <property type="entry name" value="Biofilm_reg_signaling"/>
</dbReference>
<organism evidence="6 7">
    <name type="scientific">Candidatus Methylopumilus turicensis</name>
    <dbReference type="NCBI Taxonomy" id="1581680"/>
    <lineage>
        <taxon>Bacteria</taxon>
        <taxon>Pseudomonadati</taxon>
        <taxon>Pseudomonadota</taxon>
        <taxon>Betaproteobacteria</taxon>
        <taxon>Nitrosomonadales</taxon>
        <taxon>Methylophilaceae</taxon>
        <taxon>Candidatus Methylopumilus</taxon>
    </lineage>
</organism>
<dbReference type="Gene3D" id="3.30.450.20">
    <property type="entry name" value="PAS domain"/>
    <property type="match status" value="1"/>
</dbReference>
<feature type="transmembrane region" description="Helical" evidence="1">
    <location>
        <begin position="149"/>
        <end position="167"/>
    </location>
</feature>
<feature type="domain" description="PAC" evidence="3">
    <location>
        <begin position="292"/>
        <end position="344"/>
    </location>
</feature>
<dbReference type="SMART" id="SM00267">
    <property type="entry name" value="GGDEF"/>
    <property type="match status" value="1"/>
</dbReference>
<feature type="transmembrane region" description="Helical" evidence="1">
    <location>
        <begin position="123"/>
        <end position="142"/>
    </location>
</feature>
<keyword evidence="7" id="KW-1185">Reference proteome</keyword>
<keyword evidence="1" id="KW-0472">Membrane</keyword>
<dbReference type="PANTHER" id="PTHR44757:SF2">
    <property type="entry name" value="BIOFILM ARCHITECTURE MAINTENANCE PROTEIN MBAA"/>
    <property type="match status" value="1"/>
</dbReference>
<dbReference type="SMART" id="SM00091">
    <property type="entry name" value="PAS"/>
    <property type="match status" value="1"/>
</dbReference>
<evidence type="ECO:0000259" key="3">
    <source>
        <dbReference type="PROSITE" id="PS50113"/>
    </source>
</evidence>
<dbReference type="KEGG" id="mbac:BN1209_0754"/>
<accession>A0A0B7IZF3</accession>
<feature type="domain" description="PAS" evidence="2">
    <location>
        <begin position="227"/>
        <end position="289"/>
    </location>
</feature>
<keyword evidence="1" id="KW-1133">Transmembrane helix</keyword>
<dbReference type="HOGENOM" id="CLU_000445_70_49_4"/>
<dbReference type="InterPro" id="IPR001633">
    <property type="entry name" value="EAL_dom"/>
</dbReference>
<dbReference type="InterPro" id="IPR043128">
    <property type="entry name" value="Rev_trsase/Diguanyl_cyclase"/>
</dbReference>